<dbReference type="InterPro" id="IPR001509">
    <property type="entry name" value="Epimerase_deHydtase"/>
</dbReference>
<dbReference type="EMBL" id="SDPO01000001">
    <property type="protein sequence ID" value="RXZ51024.1"/>
    <property type="molecule type" value="Genomic_DNA"/>
</dbReference>
<keyword evidence="3" id="KW-1185">Reference proteome</keyword>
<dbReference type="PANTHER" id="PTHR43245:SF13">
    <property type="entry name" value="UDP-D-APIOSE_UDP-D-XYLOSE SYNTHASE 2"/>
    <property type="match status" value="1"/>
</dbReference>
<feature type="domain" description="NAD-dependent epimerase/dehydratase" evidence="1">
    <location>
        <begin position="7"/>
        <end position="227"/>
    </location>
</feature>
<dbReference type="Proteomes" id="UP000292935">
    <property type="component" value="Unassembled WGS sequence"/>
</dbReference>
<gene>
    <name evidence="2" type="ORF">ESP57_04360</name>
</gene>
<dbReference type="InterPro" id="IPR050177">
    <property type="entry name" value="Lipid_A_modif_metabolic_enz"/>
</dbReference>
<evidence type="ECO:0000313" key="2">
    <source>
        <dbReference type="EMBL" id="RXZ51024.1"/>
    </source>
</evidence>
<comment type="caution">
    <text evidence="2">The sequence shown here is derived from an EMBL/GenBank/DDBJ whole genome shotgun (WGS) entry which is preliminary data.</text>
</comment>
<proteinExistence type="predicted"/>
<evidence type="ECO:0000313" key="3">
    <source>
        <dbReference type="Proteomes" id="UP000292935"/>
    </source>
</evidence>
<name>A0A4Q2JUL7_9MICO</name>
<organism evidence="2 3">
    <name type="scientific">Agromyces fucosus</name>
    <dbReference type="NCBI Taxonomy" id="41985"/>
    <lineage>
        <taxon>Bacteria</taxon>
        <taxon>Bacillati</taxon>
        <taxon>Actinomycetota</taxon>
        <taxon>Actinomycetes</taxon>
        <taxon>Micrococcales</taxon>
        <taxon>Microbacteriaceae</taxon>
        <taxon>Agromyces</taxon>
    </lineage>
</organism>
<dbReference type="Gene3D" id="3.40.50.720">
    <property type="entry name" value="NAD(P)-binding Rossmann-like Domain"/>
    <property type="match status" value="1"/>
</dbReference>
<accession>A0A4Q2JUL7</accession>
<protein>
    <submittedName>
        <fullName evidence="2">NAD-dependent epimerase/dehydratase family protein</fullName>
    </submittedName>
</protein>
<reference evidence="2 3" key="1">
    <citation type="submission" date="2019-01" db="EMBL/GenBank/DDBJ databases">
        <authorList>
            <person name="Li J."/>
        </authorList>
    </citation>
    <scope>NUCLEOTIDE SEQUENCE [LARGE SCALE GENOMIC DNA]</scope>
    <source>
        <strain evidence="2 3">CCUG 35506</strain>
    </source>
</reference>
<dbReference type="AlphaFoldDB" id="A0A4Q2JUL7"/>
<dbReference type="PANTHER" id="PTHR43245">
    <property type="entry name" value="BIFUNCTIONAL POLYMYXIN RESISTANCE PROTEIN ARNA"/>
    <property type="match status" value="1"/>
</dbReference>
<dbReference type="InterPro" id="IPR036291">
    <property type="entry name" value="NAD(P)-bd_dom_sf"/>
</dbReference>
<dbReference type="Pfam" id="PF01370">
    <property type="entry name" value="Epimerase"/>
    <property type="match status" value="1"/>
</dbReference>
<sequence length="326" mass="34964">MTTYARVIGARGLLGSALRRAIDGRRGWTDAGAAPLPWHDDASLVSAARDSTHDLLDRVGENDHWTIIWAAGASVTASSPESLASERHQLELVLATIAAVANDLGLAGRGTFFYPSSAGGIYAGSEHPPFTESTVPAPIAPYGWYKLSCEASTAAFAESSGVAVLNGRIANLFGPGQRLDKMQGLISHLALAQLSPQPASIFVSLDTLRDYIYVDDCAALILDALDRLRIESAERRGLVITKNLASGRAVTIADLLGYFRLLSKGHPHVMLGNSPASSLQARDLRLGSEVWPDLDRRDLTPLPVGIHATIDDIRFRLQEPGRVSPR</sequence>
<dbReference type="SUPFAM" id="SSF51735">
    <property type="entry name" value="NAD(P)-binding Rossmann-fold domains"/>
    <property type="match status" value="1"/>
</dbReference>
<evidence type="ECO:0000259" key="1">
    <source>
        <dbReference type="Pfam" id="PF01370"/>
    </source>
</evidence>
<dbReference type="OrthoDB" id="7770745at2"/>